<feature type="domain" description="HTH merR-type" evidence="2">
    <location>
        <begin position="5"/>
        <end position="72"/>
    </location>
</feature>
<dbReference type="InterPro" id="IPR047057">
    <property type="entry name" value="MerR_fam"/>
</dbReference>
<dbReference type="Proteomes" id="UP000460435">
    <property type="component" value="Unassembled WGS sequence"/>
</dbReference>
<accession>A0A7K3M9Q6</accession>
<comment type="caution">
    <text evidence="3">The sequence shown here is derived from an EMBL/GenBank/DDBJ whole genome shotgun (WGS) entry which is preliminary data.</text>
</comment>
<keyword evidence="4" id="KW-1185">Reference proteome</keyword>
<dbReference type="InterPro" id="IPR000551">
    <property type="entry name" value="MerR-type_HTH_dom"/>
</dbReference>
<dbReference type="SUPFAM" id="SSF46955">
    <property type="entry name" value="Putative DNA-binding domain"/>
    <property type="match status" value="1"/>
</dbReference>
<dbReference type="Gene3D" id="1.10.1660.10">
    <property type="match status" value="1"/>
</dbReference>
<sequence>MGERTWTITELAAEFGVTSRTIRFYEEQGLLTPTREGTRRVFDNGDRVRLELVLRGKRLGFTLAEIKKIVGMYATGAGERGQLIYLLQQISQRRAELEARLQDISAILSEFDELERRCRADLMRLQASEV</sequence>
<dbReference type="CDD" id="cd04776">
    <property type="entry name" value="HTH_GnyR"/>
    <property type="match status" value="1"/>
</dbReference>
<evidence type="ECO:0000313" key="3">
    <source>
        <dbReference type="EMBL" id="NDL59930.1"/>
    </source>
</evidence>
<protein>
    <submittedName>
        <fullName evidence="3">MerR family transcriptional regulator</fullName>
    </submittedName>
</protein>
<keyword evidence="1" id="KW-0238">DNA-binding</keyword>
<gene>
    <name evidence="3" type="ORF">F7O44_22910</name>
</gene>
<dbReference type="AlphaFoldDB" id="A0A7K3M9Q6"/>
<dbReference type="PANTHER" id="PTHR30204:SF58">
    <property type="entry name" value="HTH-TYPE TRANSCRIPTIONAL REGULATOR YFMP"/>
    <property type="match status" value="1"/>
</dbReference>
<dbReference type="EMBL" id="WLZY01000009">
    <property type="protein sequence ID" value="NDL59930.1"/>
    <property type="molecule type" value="Genomic_DNA"/>
</dbReference>
<dbReference type="InterPro" id="IPR009061">
    <property type="entry name" value="DNA-bd_dom_put_sf"/>
</dbReference>
<reference evidence="3 4" key="1">
    <citation type="submission" date="2019-11" db="EMBL/GenBank/DDBJ databases">
        <authorList>
            <person name="Li X.-J."/>
            <person name="Feng X.-M."/>
        </authorList>
    </citation>
    <scope>NUCLEOTIDE SEQUENCE [LARGE SCALE GENOMIC DNA]</scope>
    <source>
        <strain evidence="3 4">XMNu-373</strain>
    </source>
</reference>
<dbReference type="GO" id="GO:0003700">
    <property type="term" value="F:DNA-binding transcription factor activity"/>
    <property type="evidence" value="ECO:0007669"/>
    <property type="project" value="InterPro"/>
</dbReference>
<evidence type="ECO:0000256" key="1">
    <source>
        <dbReference type="ARBA" id="ARBA00023125"/>
    </source>
</evidence>
<dbReference type="SMART" id="SM00422">
    <property type="entry name" value="HTH_MERR"/>
    <property type="match status" value="1"/>
</dbReference>
<dbReference type="Pfam" id="PF13411">
    <property type="entry name" value="MerR_1"/>
    <property type="match status" value="1"/>
</dbReference>
<dbReference type="PROSITE" id="PS50937">
    <property type="entry name" value="HTH_MERR_2"/>
    <property type="match status" value="1"/>
</dbReference>
<dbReference type="GO" id="GO:0003677">
    <property type="term" value="F:DNA binding"/>
    <property type="evidence" value="ECO:0007669"/>
    <property type="project" value="UniProtKB-KW"/>
</dbReference>
<evidence type="ECO:0000259" key="2">
    <source>
        <dbReference type="PROSITE" id="PS50937"/>
    </source>
</evidence>
<dbReference type="PANTHER" id="PTHR30204">
    <property type="entry name" value="REDOX-CYCLING DRUG-SENSING TRANSCRIPTIONAL ACTIVATOR SOXR"/>
    <property type="match status" value="1"/>
</dbReference>
<organism evidence="3 4">
    <name type="scientific">Phytoactinopolyspora mesophila</name>
    <dbReference type="NCBI Taxonomy" id="2650750"/>
    <lineage>
        <taxon>Bacteria</taxon>
        <taxon>Bacillati</taxon>
        <taxon>Actinomycetota</taxon>
        <taxon>Actinomycetes</taxon>
        <taxon>Jiangellales</taxon>
        <taxon>Jiangellaceae</taxon>
        <taxon>Phytoactinopolyspora</taxon>
    </lineage>
</organism>
<name>A0A7K3M9Q6_9ACTN</name>
<dbReference type="RefSeq" id="WP_162452642.1">
    <property type="nucleotide sequence ID" value="NZ_WLZY01000009.1"/>
</dbReference>
<proteinExistence type="predicted"/>
<evidence type="ECO:0000313" key="4">
    <source>
        <dbReference type="Proteomes" id="UP000460435"/>
    </source>
</evidence>